<evidence type="ECO:0008006" key="4">
    <source>
        <dbReference type="Google" id="ProtNLM"/>
    </source>
</evidence>
<dbReference type="AlphaFoldDB" id="A0A101Q3H1"/>
<name>A0A101Q3H1_STRCK</name>
<comment type="caution">
    <text evidence="2">The sequence shown here is derived from an EMBL/GenBank/DDBJ whole genome shotgun (WGS) entry which is preliminary data.</text>
</comment>
<keyword evidence="3" id="KW-1185">Reference proteome</keyword>
<dbReference type="PANTHER" id="PTHR23542">
    <property type="match status" value="1"/>
</dbReference>
<organism evidence="2 3">
    <name type="scientific">Streptomyces corchorusii</name>
    <name type="common">Streptomyces chibaensis</name>
    <dbReference type="NCBI Taxonomy" id="1903"/>
    <lineage>
        <taxon>Bacteria</taxon>
        <taxon>Bacillati</taxon>
        <taxon>Actinomycetota</taxon>
        <taxon>Actinomycetes</taxon>
        <taxon>Kitasatosporales</taxon>
        <taxon>Streptomycetaceae</taxon>
        <taxon>Streptomyces</taxon>
    </lineage>
</organism>
<feature type="transmembrane region" description="Helical" evidence="1">
    <location>
        <begin position="42"/>
        <end position="64"/>
    </location>
</feature>
<feature type="transmembrane region" description="Helical" evidence="1">
    <location>
        <begin position="166"/>
        <end position="185"/>
    </location>
</feature>
<evidence type="ECO:0000313" key="2">
    <source>
        <dbReference type="EMBL" id="KUN22652.1"/>
    </source>
</evidence>
<dbReference type="Gene3D" id="1.20.1250.20">
    <property type="entry name" value="MFS general substrate transporter like domains"/>
    <property type="match status" value="1"/>
</dbReference>
<feature type="transmembrane region" description="Helical" evidence="1">
    <location>
        <begin position="335"/>
        <end position="355"/>
    </location>
</feature>
<feature type="transmembrane region" description="Helical" evidence="1">
    <location>
        <begin position="220"/>
        <end position="242"/>
    </location>
</feature>
<keyword evidence="1" id="KW-1133">Transmembrane helix</keyword>
<protein>
    <recommendedName>
        <fullName evidence="4">MFS transporter</fullName>
    </recommendedName>
</protein>
<evidence type="ECO:0000256" key="1">
    <source>
        <dbReference type="SAM" id="Phobius"/>
    </source>
</evidence>
<dbReference type="InterPro" id="IPR036259">
    <property type="entry name" value="MFS_trans_sf"/>
</dbReference>
<feature type="transmembrane region" description="Helical" evidence="1">
    <location>
        <begin position="141"/>
        <end position="160"/>
    </location>
</feature>
<accession>A0A101Q3H1</accession>
<keyword evidence="1" id="KW-0472">Membrane</keyword>
<dbReference type="Proteomes" id="UP000053398">
    <property type="component" value="Unassembled WGS sequence"/>
</dbReference>
<dbReference type="PANTHER" id="PTHR23542:SF1">
    <property type="entry name" value="MAJOR FACILITATOR SUPERFAMILY (MFS) PROFILE DOMAIN-CONTAINING PROTEIN"/>
    <property type="match status" value="1"/>
</dbReference>
<dbReference type="SUPFAM" id="SSF103473">
    <property type="entry name" value="MFS general substrate transporter"/>
    <property type="match status" value="1"/>
</dbReference>
<feature type="transmembrane region" description="Helical" evidence="1">
    <location>
        <begin position="12"/>
        <end position="36"/>
    </location>
</feature>
<reference evidence="2 3" key="1">
    <citation type="submission" date="2015-10" db="EMBL/GenBank/DDBJ databases">
        <title>Draft genome sequence of Streptomyces corchorusii DSM 40340, type strain for the species Streptomyces corchorusii.</title>
        <authorList>
            <person name="Ruckert C."/>
            <person name="Winkler A."/>
            <person name="Kalinowski J."/>
            <person name="Kampfer P."/>
            <person name="Glaeser S."/>
        </authorList>
    </citation>
    <scope>NUCLEOTIDE SEQUENCE [LARGE SCALE GENOMIC DNA]</scope>
    <source>
        <strain evidence="2 3">DSM 40340</strain>
    </source>
</reference>
<proteinExistence type="predicted"/>
<dbReference type="EMBL" id="LMWP01000028">
    <property type="protein sequence ID" value="KUN22652.1"/>
    <property type="molecule type" value="Genomic_DNA"/>
</dbReference>
<feature type="transmembrane region" description="Helical" evidence="1">
    <location>
        <begin position="367"/>
        <end position="388"/>
    </location>
</feature>
<feature type="transmembrane region" description="Helical" evidence="1">
    <location>
        <begin position="254"/>
        <end position="272"/>
    </location>
</feature>
<gene>
    <name evidence="2" type="ORF">AQJ11_26530</name>
</gene>
<keyword evidence="1" id="KW-0812">Transmembrane</keyword>
<evidence type="ECO:0000313" key="3">
    <source>
        <dbReference type="Proteomes" id="UP000053398"/>
    </source>
</evidence>
<dbReference type="RefSeq" id="WP_059264624.1">
    <property type="nucleotide sequence ID" value="NZ_KQ948360.1"/>
</dbReference>
<sequence>MSYRDVVSRPVLTWALVAVGARMPVAMAPLSLVFLVRERPGGYSLGAALAAAYVIGEIIGAPLLGMRLDPRRARPHLAAGLGAGAAGFAGLGAFPGAPAALLTAFAFLAGAGPAAAPGGLRTWLTSLVPAHAAAQALSAESVLTFGVWAVSPGTVTGLALGAGPRLPPLLAAALMASSAAGLWLLPAGRAADGPGGPAGSGDRDGGGASKPRLLARAWPVYVTGAASLSLLALAELVLPALLEQRGIGVGRAGPLLTVMAAASAVGAFLYGLRSWPGLLRTRSAVLMTGMSAAVAAVALIPGTPGIAAALAVAGLLQSGAMLTRNLSLREVLPPHVLAAGYSVMYAAVGAGYAATGSLAGALLPRTAPSTAILAGVALTLLLTAVGWWGERRTGRSAPGADAVLPVGAAGAEGAPVGGGRDPEGGL</sequence>